<proteinExistence type="predicted"/>
<dbReference type="PANTHER" id="PTHR38460:SF1">
    <property type="entry name" value="TAUTOMERASE YOLI-RELATED"/>
    <property type="match status" value="1"/>
</dbReference>
<accession>A0ABT5X248</accession>
<sequence length="130" mass="15164">MPLVKLDIQRGKSEVELRLLLDTVHNSLVKVFKIPERDRYQIINQHEPYEMIIQDSGLEYKRSETNIVITILSKERDNNKKIALYQTLVDDLNQFCGINPVDIMIAIHENSNSDWSFGYGRAQFLTKDLI</sequence>
<name>A0ABT5X248_9ENTE</name>
<organism evidence="1 2">
    <name type="scientific">Vagococcus proximus</name>
    <dbReference type="NCBI Taxonomy" id="2991417"/>
    <lineage>
        <taxon>Bacteria</taxon>
        <taxon>Bacillati</taxon>
        <taxon>Bacillota</taxon>
        <taxon>Bacilli</taxon>
        <taxon>Lactobacillales</taxon>
        <taxon>Enterococcaceae</taxon>
        <taxon>Vagococcus</taxon>
    </lineage>
</organism>
<dbReference type="SUPFAM" id="SSF55331">
    <property type="entry name" value="Tautomerase/MIF"/>
    <property type="match status" value="1"/>
</dbReference>
<dbReference type="InterPro" id="IPR037479">
    <property type="entry name" value="Tauto_MSAD"/>
</dbReference>
<dbReference type="Proteomes" id="UP001147148">
    <property type="component" value="Unassembled WGS sequence"/>
</dbReference>
<dbReference type="EMBL" id="JAPDSH010000004">
    <property type="protein sequence ID" value="MDF0480066.1"/>
    <property type="molecule type" value="Genomic_DNA"/>
</dbReference>
<evidence type="ECO:0000313" key="1">
    <source>
        <dbReference type="EMBL" id="MDF0480066.1"/>
    </source>
</evidence>
<dbReference type="Gene3D" id="3.30.429.10">
    <property type="entry name" value="Macrophage Migration Inhibitory Factor"/>
    <property type="match status" value="1"/>
</dbReference>
<keyword evidence="2" id="KW-1185">Reference proteome</keyword>
<dbReference type="Pfam" id="PF14552">
    <property type="entry name" value="Tautomerase_2"/>
    <property type="match status" value="1"/>
</dbReference>
<reference evidence="1" key="1">
    <citation type="submission" date="2022-10" db="EMBL/GenBank/DDBJ databases">
        <title>Vagococcus sp. isolated from poultry meat.</title>
        <authorList>
            <person name="Johansson P."/>
            <person name="Bjorkroth J."/>
        </authorList>
    </citation>
    <scope>NUCLEOTIDE SEQUENCE</scope>
    <source>
        <strain evidence="1">PNs007</strain>
    </source>
</reference>
<evidence type="ECO:0000313" key="2">
    <source>
        <dbReference type="Proteomes" id="UP001147148"/>
    </source>
</evidence>
<dbReference type="RefSeq" id="WP_275471650.1">
    <property type="nucleotide sequence ID" value="NZ_JAPDSH010000004.1"/>
</dbReference>
<protein>
    <submittedName>
        <fullName evidence="1">Tautomerase family protein</fullName>
    </submittedName>
</protein>
<comment type="caution">
    <text evidence="1">The sequence shown here is derived from an EMBL/GenBank/DDBJ whole genome shotgun (WGS) entry which is preliminary data.</text>
</comment>
<dbReference type="InterPro" id="IPR014347">
    <property type="entry name" value="Tautomerase/MIF_sf"/>
</dbReference>
<dbReference type="PANTHER" id="PTHR38460">
    <property type="entry name" value="TAUTOMERASE YOLI-RELATED"/>
    <property type="match status" value="1"/>
</dbReference>
<gene>
    <name evidence="1" type="ORF">OL233_07145</name>
</gene>